<dbReference type="GO" id="GO:0004252">
    <property type="term" value="F:serine-type endopeptidase activity"/>
    <property type="evidence" value="ECO:0007669"/>
    <property type="project" value="UniProtKB-UniRule"/>
</dbReference>
<gene>
    <name evidence="12" type="ORF">E2562_020579</name>
</gene>
<dbReference type="InterPro" id="IPR000209">
    <property type="entry name" value="Peptidase_S8/S53_dom"/>
</dbReference>
<dbReference type="InterPro" id="IPR023828">
    <property type="entry name" value="Peptidase_S8_Ser-AS"/>
</dbReference>
<evidence type="ECO:0000256" key="1">
    <source>
        <dbReference type="ARBA" id="ARBA00011073"/>
    </source>
</evidence>
<evidence type="ECO:0000256" key="7">
    <source>
        <dbReference type="PROSITE-ProRule" id="PRU01240"/>
    </source>
</evidence>
<dbReference type="PANTHER" id="PTHR10795">
    <property type="entry name" value="PROPROTEIN CONVERTASE SUBTILISIN/KEXIN"/>
    <property type="match status" value="1"/>
</dbReference>
<feature type="signal peptide" evidence="8">
    <location>
        <begin position="1"/>
        <end position="22"/>
    </location>
</feature>
<evidence type="ECO:0000313" key="13">
    <source>
        <dbReference type="Proteomes" id="UP000479710"/>
    </source>
</evidence>
<protein>
    <recommendedName>
        <fullName evidence="14">Subtilisin-like protease</fullName>
    </recommendedName>
</protein>
<dbReference type="FunFam" id="3.40.50.200:FF:000006">
    <property type="entry name" value="Subtilisin-like protease SBT1.5"/>
    <property type="match status" value="1"/>
</dbReference>
<feature type="domain" description="Peptidase S8/S53" evidence="9">
    <location>
        <begin position="137"/>
        <end position="597"/>
    </location>
</feature>
<dbReference type="PROSITE" id="PS00138">
    <property type="entry name" value="SUBTILASE_SER"/>
    <property type="match status" value="1"/>
</dbReference>
<dbReference type="Gene3D" id="2.60.40.2310">
    <property type="match status" value="1"/>
</dbReference>
<evidence type="ECO:0000256" key="3">
    <source>
        <dbReference type="ARBA" id="ARBA00022729"/>
    </source>
</evidence>
<dbReference type="PROSITE" id="PS51892">
    <property type="entry name" value="SUBTILASE"/>
    <property type="match status" value="1"/>
</dbReference>
<feature type="active site" description="Charge relay system" evidence="6 7">
    <location>
        <position position="558"/>
    </location>
</feature>
<dbReference type="Pfam" id="PF17766">
    <property type="entry name" value="fn3_6"/>
    <property type="match status" value="1"/>
</dbReference>
<keyword evidence="2 7" id="KW-0645">Protease</keyword>
<dbReference type="InterPro" id="IPR041469">
    <property type="entry name" value="Subtilisin-like_FN3"/>
</dbReference>
<evidence type="ECO:0008006" key="14">
    <source>
        <dbReference type="Google" id="ProtNLM"/>
    </source>
</evidence>
<keyword evidence="3 8" id="KW-0732">Signal</keyword>
<dbReference type="AlphaFoldDB" id="A0A6G1E0I7"/>
<evidence type="ECO:0000256" key="5">
    <source>
        <dbReference type="ARBA" id="ARBA00022825"/>
    </source>
</evidence>
<feature type="active site" description="Charge relay system" evidence="6 7">
    <location>
        <position position="220"/>
    </location>
</feature>
<dbReference type="CDD" id="cd02120">
    <property type="entry name" value="PA_subtilisin_like"/>
    <property type="match status" value="1"/>
</dbReference>
<dbReference type="EMBL" id="SPHZ02000005">
    <property type="protein sequence ID" value="KAF0917463.1"/>
    <property type="molecule type" value="Genomic_DNA"/>
</dbReference>
<evidence type="ECO:0000259" key="10">
    <source>
        <dbReference type="Pfam" id="PF05922"/>
    </source>
</evidence>
<dbReference type="InterPro" id="IPR036852">
    <property type="entry name" value="Peptidase_S8/S53_dom_sf"/>
</dbReference>
<dbReference type="InterPro" id="IPR037045">
    <property type="entry name" value="S8pro/Inhibitor_I9_sf"/>
</dbReference>
<dbReference type="Pfam" id="PF05922">
    <property type="entry name" value="Inhibitor_I9"/>
    <property type="match status" value="1"/>
</dbReference>
<reference evidence="12 13" key="1">
    <citation type="submission" date="2019-11" db="EMBL/GenBank/DDBJ databases">
        <title>Whole genome sequence of Oryza granulata.</title>
        <authorList>
            <person name="Li W."/>
        </authorList>
    </citation>
    <scope>NUCLEOTIDE SEQUENCE [LARGE SCALE GENOMIC DNA]</scope>
    <source>
        <strain evidence="13">cv. Menghai</strain>
        <tissue evidence="12">Leaf</tissue>
    </source>
</reference>
<dbReference type="Proteomes" id="UP000479710">
    <property type="component" value="Unassembled WGS sequence"/>
</dbReference>
<dbReference type="Gene3D" id="3.40.50.200">
    <property type="entry name" value="Peptidase S8/S53 domain"/>
    <property type="match status" value="1"/>
</dbReference>
<dbReference type="InterPro" id="IPR034197">
    <property type="entry name" value="Peptidases_S8_3"/>
</dbReference>
<evidence type="ECO:0000256" key="2">
    <source>
        <dbReference type="ARBA" id="ARBA00022670"/>
    </source>
</evidence>
<accession>A0A6G1E0I7</accession>
<dbReference type="Gene3D" id="3.50.30.30">
    <property type="match status" value="1"/>
</dbReference>
<dbReference type="SUPFAM" id="SSF52743">
    <property type="entry name" value="Subtilisin-like"/>
    <property type="match status" value="1"/>
</dbReference>
<dbReference type="PRINTS" id="PR00723">
    <property type="entry name" value="SUBTILISIN"/>
</dbReference>
<dbReference type="CDD" id="cd04852">
    <property type="entry name" value="Peptidases_S8_3"/>
    <property type="match status" value="1"/>
</dbReference>
<keyword evidence="13" id="KW-1185">Reference proteome</keyword>
<proteinExistence type="inferred from homology"/>
<dbReference type="InterPro" id="IPR015500">
    <property type="entry name" value="Peptidase_S8_subtilisin-rel"/>
</dbReference>
<feature type="chain" id="PRO_5026243932" description="Subtilisin-like protease" evidence="8">
    <location>
        <begin position="23"/>
        <end position="778"/>
    </location>
</feature>
<keyword evidence="4 7" id="KW-0378">Hydrolase</keyword>
<feature type="active site" description="Charge relay system" evidence="6 7">
    <location>
        <position position="144"/>
    </location>
</feature>
<keyword evidence="5 7" id="KW-0720">Serine protease</keyword>
<sequence>MVNRAHFVILVLAYRLLVPLSAEPDQTRESYVVYMGGGSGVEEEAVRAMHMEMLTSVVPAGDEQGRKVALTQSYHHAFEGFAAELTEAEAAALSGHERVVSVFRDRALELHTTRSWDFLDVQSGLRSDRLGRRASGDVIIGIVDTGVWPESASFSDAGMGEVPARWRGVCMEGPDFKKSSCNKKLIGARYYGSQTSNTSLGGAAALAATTGGSPLDAVGHGTHTASTAAGAVVADADYYGLARGAAKGGAPASRVAVYKACSLGGCASSAVLKAIDDAVSDGVDVVSISIGMSSAFQSDFLTDPIALGAFHAHQKGVLVVCSGGNDGPNPYTVVNSAPWILTVAASSIDRSFQSTIVLGNGTVVKGIAVNFSNQSINGGQYPLVFGPQVAGRYTPVSEASNCYPGSLDTQKAAGKIVVCVGTDPMVSRRVKKLVAEGAGARGLVLIDDVEKAVPFVAGGFPFSQVGTDAGAQILEYINSTKNPTAVILPTEDVKEVKPAPVVASFSSRGPGGLTEAILKPDLMAPGVSILAATIPTADKEDVPAGKKPSPFAIKSGTSMACPHVAGASAFVKSAHPGWSPSMIRSALMTTATTRNNLGQPVASSTGAAATGHDMGAGEISPLRALSPGLVFDTTTSDYLNFLCYYGYKEQLVRKLSGAAGAGFACPRGAPSPDLIAAGVNYPSISVPRLLAGKPVTVSRTAMNVGPSNATYAAAVDAPQGLTVKVSPERLVFSRRWTTAAYEVSFASGAGASKGYVHGAVTWSDGAHSVRTPFAVNVV</sequence>
<dbReference type="OrthoDB" id="10256524at2759"/>
<dbReference type="GO" id="GO:0006508">
    <property type="term" value="P:proteolysis"/>
    <property type="evidence" value="ECO:0007669"/>
    <property type="project" value="UniProtKB-KW"/>
</dbReference>
<comment type="similarity">
    <text evidence="1 7">Belongs to the peptidase S8 family.</text>
</comment>
<evidence type="ECO:0000256" key="8">
    <source>
        <dbReference type="SAM" id="SignalP"/>
    </source>
</evidence>
<name>A0A6G1E0I7_9ORYZ</name>
<comment type="caution">
    <text evidence="12">The sequence shown here is derived from an EMBL/GenBank/DDBJ whole genome shotgun (WGS) entry which is preliminary data.</text>
</comment>
<dbReference type="Pfam" id="PF00082">
    <property type="entry name" value="Peptidase_S8"/>
    <property type="match status" value="1"/>
</dbReference>
<evidence type="ECO:0000313" key="12">
    <source>
        <dbReference type="EMBL" id="KAF0917463.1"/>
    </source>
</evidence>
<feature type="domain" description="Inhibitor I9" evidence="10">
    <location>
        <begin position="30"/>
        <end position="111"/>
    </location>
</feature>
<evidence type="ECO:0000256" key="6">
    <source>
        <dbReference type="PIRSR" id="PIRSR615500-1"/>
    </source>
</evidence>
<dbReference type="InterPro" id="IPR010259">
    <property type="entry name" value="S8pro/Inhibitor_I9"/>
</dbReference>
<feature type="domain" description="Subtilisin-like protease fibronectin type-III" evidence="11">
    <location>
        <begin position="679"/>
        <end position="775"/>
    </location>
</feature>
<evidence type="ECO:0000259" key="11">
    <source>
        <dbReference type="Pfam" id="PF17766"/>
    </source>
</evidence>
<organism evidence="12 13">
    <name type="scientific">Oryza meyeriana var. granulata</name>
    <dbReference type="NCBI Taxonomy" id="110450"/>
    <lineage>
        <taxon>Eukaryota</taxon>
        <taxon>Viridiplantae</taxon>
        <taxon>Streptophyta</taxon>
        <taxon>Embryophyta</taxon>
        <taxon>Tracheophyta</taxon>
        <taxon>Spermatophyta</taxon>
        <taxon>Magnoliopsida</taxon>
        <taxon>Liliopsida</taxon>
        <taxon>Poales</taxon>
        <taxon>Poaceae</taxon>
        <taxon>BOP clade</taxon>
        <taxon>Oryzoideae</taxon>
        <taxon>Oryzeae</taxon>
        <taxon>Oryzinae</taxon>
        <taxon>Oryza</taxon>
        <taxon>Oryza meyeriana</taxon>
    </lineage>
</organism>
<dbReference type="InterPro" id="IPR045051">
    <property type="entry name" value="SBT"/>
</dbReference>
<dbReference type="Gene3D" id="3.30.70.80">
    <property type="entry name" value="Peptidase S8 propeptide/proteinase inhibitor I9"/>
    <property type="match status" value="1"/>
</dbReference>
<evidence type="ECO:0000256" key="4">
    <source>
        <dbReference type="ARBA" id="ARBA00022801"/>
    </source>
</evidence>
<evidence type="ECO:0000259" key="9">
    <source>
        <dbReference type="Pfam" id="PF00082"/>
    </source>
</evidence>